<keyword evidence="2 8" id="KW-0479">Metal-binding</keyword>
<evidence type="ECO:0000256" key="8">
    <source>
        <dbReference type="HAMAP-Rule" id="MF_00997"/>
    </source>
</evidence>
<feature type="binding site" evidence="8">
    <location>
        <position position="150"/>
    </location>
    <ligand>
        <name>Zn(2+)</name>
        <dbReference type="ChEBI" id="CHEBI:29105"/>
        <note>catalytic</note>
    </ligand>
</feature>
<dbReference type="SMART" id="SM00028">
    <property type="entry name" value="TPR"/>
    <property type="match status" value="4"/>
</dbReference>
<keyword evidence="6 8" id="KW-0862">Zinc</keyword>
<feature type="domain" description="Peptidase M48" evidence="9">
    <location>
        <begin position="29"/>
        <end position="208"/>
    </location>
</feature>
<dbReference type="GO" id="GO:0008270">
    <property type="term" value="F:zinc ion binding"/>
    <property type="evidence" value="ECO:0007669"/>
    <property type="project" value="UniProtKB-UniRule"/>
</dbReference>
<comment type="function">
    <text evidence="8">Functions as both a chaperone and a metalloprotease. Maintains the integrity of the outer membrane by promoting either the assembly or the elimination of outer membrane proteins, depending on their folding state.</text>
</comment>
<dbReference type="GO" id="GO:0042597">
    <property type="term" value="C:periplasmic space"/>
    <property type="evidence" value="ECO:0007669"/>
    <property type="project" value="UniProtKB-SubCell"/>
</dbReference>
<dbReference type="InterPro" id="IPR030873">
    <property type="entry name" value="Protease_BepA"/>
</dbReference>
<evidence type="ECO:0000259" key="9">
    <source>
        <dbReference type="Pfam" id="PF01435"/>
    </source>
</evidence>
<evidence type="ECO:0000256" key="5">
    <source>
        <dbReference type="ARBA" id="ARBA00022801"/>
    </source>
</evidence>
<feature type="binding site" evidence="8">
    <location>
        <position position="89"/>
    </location>
    <ligand>
        <name>Zn(2+)</name>
        <dbReference type="ChEBI" id="CHEBI:29105"/>
        <note>catalytic</note>
    </ligand>
</feature>
<dbReference type="GO" id="GO:0051603">
    <property type="term" value="P:proteolysis involved in protein catabolic process"/>
    <property type="evidence" value="ECO:0007669"/>
    <property type="project" value="TreeGrafter"/>
</dbReference>
<sequence length="441" mass="50097">MGREFLKSVRRTTSTISDPLINDFVVNFTHDLAVHSDLQDYRLAFIVIDSQALNAFATPGGVIGVNGGLFLNAQTEDEFASVIAHEIAHVSQRHFARSVEDAQRRRIPELATLLASIILMGTGSDAGPAAIMAAQGRSIENQLRFSRQNEAEADRIGLRTMVNAGYDPEGMASLFDRLMDLSRFSSRPPEFLLSHPLTESRISDARSRANRIPFRDATTDYTTKEYNLMRARIEEHYQSNKADAITEFSRRLSQAEAQAEKDVARYALALAYSSDDQHEKALEEIDTLLARESNRITYLVSRAEILIDARRADEAYHFLQRPLLVNPDNYPLLMARADSLIAQRNYTEAVTVLDKMAQLRPEDHNLWYLIAETQGQAGDISKVHQARAEYFMLVGDYRSAREQIRYALRIEEDKDSNFPLISRLRQKLKEVEELEREARQS</sequence>
<proteinExistence type="inferred from homology"/>
<keyword evidence="4 8" id="KW-0574">Periplasm</keyword>
<evidence type="ECO:0000256" key="4">
    <source>
        <dbReference type="ARBA" id="ARBA00022764"/>
    </source>
</evidence>
<evidence type="ECO:0000256" key="7">
    <source>
        <dbReference type="ARBA" id="ARBA00023049"/>
    </source>
</evidence>
<keyword evidence="1 8" id="KW-0645">Protease</keyword>
<dbReference type="HAMAP" id="MF_00997">
    <property type="entry name" value="Protease_BepA"/>
    <property type="match status" value="1"/>
</dbReference>
<reference evidence="10" key="1">
    <citation type="journal article" date="2014" name="Int. J. Syst. Evol. Microbiol.">
        <title>Complete genome sequence of Corynebacterium casei LMG S-19264T (=DSM 44701T), isolated from a smear-ripened cheese.</title>
        <authorList>
            <consortium name="US DOE Joint Genome Institute (JGI-PGF)"/>
            <person name="Walter F."/>
            <person name="Albersmeier A."/>
            <person name="Kalinowski J."/>
            <person name="Ruckert C."/>
        </authorList>
    </citation>
    <scope>NUCLEOTIDE SEQUENCE</scope>
    <source>
        <strain evidence="10">CGMCC 1.15425</strain>
    </source>
</reference>
<dbReference type="EC" id="3.4.-.-" evidence="8"/>
<accession>A0A917LU30</accession>
<evidence type="ECO:0000256" key="2">
    <source>
        <dbReference type="ARBA" id="ARBA00022723"/>
    </source>
</evidence>
<reference evidence="10" key="2">
    <citation type="submission" date="2020-09" db="EMBL/GenBank/DDBJ databases">
        <authorList>
            <person name="Sun Q."/>
            <person name="Zhou Y."/>
        </authorList>
    </citation>
    <scope>NUCLEOTIDE SEQUENCE</scope>
    <source>
        <strain evidence="10">CGMCC 1.15425</strain>
    </source>
</reference>
<protein>
    <recommendedName>
        <fullName evidence="8">Putative beta-barrel assembly-enhancing protease</fullName>
        <ecNumber evidence="8">3.4.-.-</ecNumber>
    </recommendedName>
</protein>
<dbReference type="InterPro" id="IPR001915">
    <property type="entry name" value="Peptidase_M48"/>
</dbReference>
<comment type="caution">
    <text evidence="10">The sequence shown here is derived from an EMBL/GenBank/DDBJ whole genome shotgun (WGS) entry which is preliminary data.</text>
</comment>
<organism evidence="10 11">
    <name type="scientific">Pseudohongiella nitratireducens</name>
    <dbReference type="NCBI Taxonomy" id="1768907"/>
    <lineage>
        <taxon>Bacteria</taxon>
        <taxon>Pseudomonadati</taxon>
        <taxon>Pseudomonadota</taxon>
        <taxon>Gammaproteobacteria</taxon>
        <taxon>Pseudomonadales</taxon>
        <taxon>Pseudohongiellaceae</taxon>
        <taxon>Pseudohongiella</taxon>
    </lineage>
</organism>
<feature type="active site" description="Proton donor" evidence="8">
    <location>
        <position position="154"/>
    </location>
</feature>
<keyword evidence="5 8" id="KW-0378">Hydrolase</keyword>
<dbReference type="EMBL" id="BMIY01000005">
    <property type="protein sequence ID" value="GGG57031.1"/>
    <property type="molecule type" value="Genomic_DNA"/>
</dbReference>
<name>A0A917LU30_9GAMM</name>
<keyword evidence="3 8" id="KW-0732">Signal</keyword>
<comment type="similarity">
    <text evidence="8">Belongs to the peptidase M48 family. BepA subfamily.</text>
</comment>
<dbReference type="Pfam" id="PF14559">
    <property type="entry name" value="TPR_19"/>
    <property type="match status" value="1"/>
</dbReference>
<evidence type="ECO:0000313" key="11">
    <source>
        <dbReference type="Proteomes" id="UP000627715"/>
    </source>
</evidence>
<dbReference type="AlphaFoldDB" id="A0A917LU30"/>
<dbReference type="Gene3D" id="3.30.2010.10">
    <property type="entry name" value="Metalloproteases ('zincins'), catalytic domain"/>
    <property type="match status" value="1"/>
</dbReference>
<gene>
    <name evidence="10" type="ORF">GCM10011403_12770</name>
</gene>
<dbReference type="Proteomes" id="UP000627715">
    <property type="component" value="Unassembled WGS sequence"/>
</dbReference>
<evidence type="ECO:0000313" key="10">
    <source>
        <dbReference type="EMBL" id="GGG57031.1"/>
    </source>
</evidence>
<evidence type="ECO:0000256" key="1">
    <source>
        <dbReference type="ARBA" id="ARBA00022670"/>
    </source>
</evidence>
<evidence type="ECO:0000256" key="3">
    <source>
        <dbReference type="ARBA" id="ARBA00022729"/>
    </source>
</evidence>
<dbReference type="PANTHER" id="PTHR22726">
    <property type="entry name" value="METALLOENDOPEPTIDASE OMA1"/>
    <property type="match status" value="1"/>
</dbReference>
<dbReference type="GO" id="GO:0004222">
    <property type="term" value="F:metalloendopeptidase activity"/>
    <property type="evidence" value="ECO:0007669"/>
    <property type="project" value="InterPro"/>
</dbReference>
<dbReference type="GO" id="GO:0016020">
    <property type="term" value="C:membrane"/>
    <property type="evidence" value="ECO:0007669"/>
    <property type="project" value="InterPro"/>
</dbReference>
<dbReference type="Gene3D" id="1.25.40.10">
    <property type="entry name" value="Tetratricopeptide repeat domain"/>
    <property type="match status" value="2"/>
</dbReference>
<dbReference type="InterPro" id="IPR019734">
    <property type="entry name" value="TPR_rpt"/>
</dbReference>
<dbReference type="SUPFAM" id="SSF48452">
    <property type="entry name" value="TPR-like"/>
    <property type="match status" value="1"/>
</dbReference>
<comment type="subcellular location">
    <subcellularLocation>
        <location evidence="8">Periplasm</location>
    </subcellularLocation>
</comment>
<dbReference type="InterPro" id="IPR011990">
    <property type="entry name" value="TPR-like_helical_dom_sf"/>
</dbReference>
<feature type="active site" evidence="8">
    <location>
        <position position="86"/>
    </location>
</feature>
<dbReference type="Pfam" id="PF01435">
    <property type="entry name" value="Peptidase_M48"/>
    <property type="match status" value="1"/>
</dbReference>
<dbReference type="PANTHER" id="PTHR22726:SF1">
    <property type="entry name" value="METALLOENDOPEPTIDASE OMA1, MITOCHONDRIAL"/>
    <property type="match status" value="1"/>
</dbReference>
<evidence type="ECO:0000256" key="6">
    <source>
        <dbReference type="ARBA" id="ARBA00022833"/>
    </source>
</evidence>
<dbReference type="InterPro" id="IPR051156">
    <property type="entry name" value="Mito/Outer_Membr_Metalloprot"/>
</dbReference>
<keyword evidence="7 8" id="KW-0482">Metalloprotease</keyword>
<feature type="binding site" evidence="8">
    <location>
        <position position="85"/>
    </location>
    <ligand>
        <name>Zn(2+)</name>
        <dbReference type="ChEBI" id="CHEBI:29105"/>
        <note>catalytic</note>
    </ligand>
</feature>
<keyword evidence="11" id="KW-1185">Reference proteome</keyword>
<comment type="cofactor">
    <cofactor evidence="8">
        <name>Zn(2+)</name>
        <dbReference type="ChEBI" id="CHEBI:29105"/>
    </cofactor>
    <text evidence="8">Binds 1 zinc ion per subunit.</text>
</comment>